<evidence type="ECO:0000313" key="7">
    <source>
        <dbReference type="Proteomes" id="UP000095541"/>
    </source>
</evidence>
<dbReference type="Gene3D" id="2.60.40.2580">
    <property type="match status" value="1"/>
</dbReference>
<evidence type="ECO:0000256" key="4">
    <source>
        <dbReference type="ARBA" id="ARBA00023263"/>
    </source>
</evidence>
<dbReference type="EMBL" id="CZBI01000001">
    <property type="protein sequence ID" value="CUP40818.1"/>
    <property type="molecule type" value="Genomic_DNA"/>
</dbReference>
<evidence type="ECO:0000313" key="6">
    <source>
        <dbReference type="EMBL" id="CUP40818.1"/>
    </source>
</evidence>
<keyword evidence="3" id="KW-0732">Signal</keyword>
<feature type="domain" description="Major fimbrial subunit protein N-terminal" evidence="5">
    <location>
        <begin position="46"/>
        <end position="169"/>
    </location>
</feature>
<gene>
    <name evidence="6" type="ORF">ERS852557_00491</name>
</gene>
<evidence type="ECO:0000259" key="5">
    <source>
        <dbReference type="Pfam" id="PF06321"/>
    </source>
</evidence>
<accession>A0A174N2S5</accession>
<dbReference type="PROSITE" id="PS51257">
    <property type="entry name" value="PROKAR_LIPOPROTEIN"/>
    <property type="match status" value="1"/>
</dbReference>
<dbReference type="RefSeq" id="WP_081030306.1">
    <property type="nucleotide sequence ID" value="NZ_CZBI01000001.1"/>
</dbReference>
<dbReference type="InterPro" id="IPR029141">
    <property type="entry name" value="FimA_N"/>
</dbReference>
<dbReference type="Proteomes" id="UP000095541">
    <property type="component" value="Unassembled WGS sequence"/>
</dbReference>
<dbReference type="GO" id="GO:0009289">
    <property type="term" value="C:pilus"/>
    <property type="evidence" value="ECO:0007669"/>
    <property type="project" value="UniProtKB-SubCell"/>
</dbReference>
<evidence type="ECO:0000256" key="3">
    <source>
        <dbReference type="ARBA" id="ARBA00022729"/>
    </source>
</evidence>
<evidence type="ECO:0000256" key="1">
    <source>
        <dbReference type="ARBA" id="ARBA00004561"/>
    </source>
</evidence>
<organism evidence="6 7">
    <name type="scientific">Bacteroides thetaiotaomicron</name>
    <dbReference type="NCBI Taxonomy" id="818"/>
    <lineage>
        <taxon>Bacteria</taxon>
        <taxon>Pseudomonadati</taxon>
        <taxon>Bacteroidota</taxon>
        <taxon>Bacteroidia</taxon>
        <taxon>Bacteroidales</taxon>
        <taxon>Bacteroidaceae</taxon>
        <taxon>Bacteroides</taxon>
    </lineage>
</organism>
<proteinExistence type="inferred from homology"/>
<keyword evidence="4" id="KW-0281">Fimbrium</keyword>
<dbReference type="Pfam" id="PF06321">
    <property type="entry name" value="P_gingi_FimA"/>
    <property type="match status" value="1"/>
</dbReference>
<comment type="similarity">
    <text evidence="2">Belongs to the bacteroidetes fimbrillin superfamily. FimA/Mfa1 family.</text>
</comment>
<reference evidence="6 7" key="1">
    <citation type="submission" date="2015-09" db="EMBL/GenBank/DDBJ databases">
        <authorList>
            <consortium name="Pathogen Informatics"/>
        </authorList>
    </citation>
    <scope>NUCLEOTIDE SEQUENCE [LARGE SCALE GENOMIC DNA]</scope>
    <source>
        <strain evidence="6 7">2789STDY5834945</strain>
    </source>
</reference>
<dbReference type="AlphaFoldDB" id="A0A174N2S5"/>
<sequence length="503" mass="55674">MKQKIMTTRYIARLFFYIALPIVTGMSVVSCQKDESAATTDLGEITVHLSTSTRAGENDPLMRNNDDRFSSLATYIFDKDGGFVGLRKEQVTSVDASNNGDNQLVTSFTCLSNAAELFCIANYSAHTGLDEQLQKGMTKSQVKSLVAQTTQLSPTGLLMVGKADIVFEKDITQSETVNVNVQLKRLTARLDVHAFKANDWNADVEIINIEFSGGVTNSTLEYSEGTLSLPDTPAHDEPRSITEDGIAHNKTLPPFNEETEIFWRIDNYRNGSFYTYRTSQSRTSEHAPRINITVRIGESITKTYSAVVANADNNADVTLDAGNVYQVQALLKKNGLLIQTSVAPWDDAPVYDLEFDAPTYTNPLQPLDRSTTTPYPKPTVYYNPDESSDKGTFSVMFHIEGPKEQKWTPTLFGNPEDFEVEVLQGTTVVQPPYVAPGDFQIRVRARNTLGSEPKQTSLAISYTPMWDPTGSSTLMINGSAGRIAWQDSGNDPNYITITQVERN</sequence>
<protein>
    <submittedName>
        <fullName evidence="6">Major fimbrial subunit protein (FimA)</fullName>
    </submittedName>
</protein>
<name>A0A174N2S5_BACT4</name>
<comment type="subcellular location">
    <subcellularLocation>
        <location evidence="1">Fimbrium</location>
    </subcellularLocation>
</comment>
<evidence type="ECO:0000256" key="2">
    <source>
        <dbReference type="ARBA" id="ARBA00006011"/>
    </source>
</evidence>